<dbReference type="GO" id="GO:0008270">
    <property type="term" value="F:zinc ion binding"/>
    <property type="evidence" value="ECO:0007669"/>
    <property type="project" value="UniProtKB-KW"/>
</dbReference>
<accession>A0A4Y2LJ12</accession>
<dbReference type="Gene3D" id="3.30.70.270">
    <property type="match status" value="2"/>
</dbReference>
<keyword evidence="8" id="KW-0460">Magnesium</keyword>
<dbReference type="GO" id="GO:0015074">
    <property type="term" value="P:DNA integration"/>
    <property type="evidence" value="ECO:0007669"/>
    <property type="project" value="UniProtKB-KW"/>
</dbReference>
<dbReference type="InterPro" id="IPR001878">
    <property type="entry name" value="Znf_CCHC"/>
</dbReference>
<evidence type="ECO:0000313" key="17">
    <source>
        <dbReference type="EMBL" id="GBN14180.1"/>
    </source>
</evidence>
<keyword evidence="3" id="KW-0808">Transferase</keyword>
<evidence type="ECO:0000259" key="16">
    <source>
        <dbReference type="PROSITE" id="PS50158"/>
    </source>
</evidence>
<keyword evidence="6" id="KW-0064">Aspartyl protease</keyword>
<keyword evidence="2" id="KW-0645">Protease</keyword>
<sequence>MSFLKRARKEDLISLATDLGEKPAPTFSKIDLVSLIQGNKHYNEDDAKLMLETAVTEREERFKLEAERKETLKMAAEQERLKMEIELEKLRMPSDGSTSSKHEKASCYELTKTVPSFDSKNGDITLFLSLFERQAKRAQIDTKDWFSGLLKLLPSDIVQLIARESDENFDNYKYIKSVLLKRFKLSPEEFRKIFLHHQKNSEKFWREYTFEISNYFQEWIDGLKIDSFEKLKNLIITDQIKRWAPFEAKDHFLDEWTRLVSPSELVDKLDEYELVRSDRKYETKWKQQFNPIEKHTESNQRTVRHKPFTGTWSARNMGYPSRNGESKQMHKFSCYSCGLEGHTARFCPSKAPQRGKLNPTALGNVITTTEPKKEDASTVLTAKINVPVEVAADVIELETVQVKLGSRTMTGIIDSGAQISVIREDFISGIKYEGEGYIEISSAFGEREATPLRIFEMNIDDGVHGPVPVTCAVSKKLVSDLLLSTAAFEALKENIQMHKFESKLDCYDTVKEELEVPSTDTETSIELIATESDRDGSTQDSEETRTSFIESQMSDPTLSDAWKMARMEGNAYAIRDGVLTHTEYICGEKVKQVVLPECKRDEVLRVAHEIPLAGHLGEQKTKQRIKYSFFWPEIKKDVKEFCQTCKPQSWNDHLLHVDSVFHKWREVGLAVTLEKCVFGQNQVKFLGHIIGSGQHSPDPEKDEVLRNLSRPSTKKELSSFLGLASYYSDYIPHFSEIVLPLTDLTKRKVSNVLPWSIEAEEAFVKIKDELIKMPTLHTPDISRPFWLYTDASATAIGACLAQHDDVGKELPIAFFSKKLTPTQMKWSTIEREAFCVLEALKKFDTWVFGSKIQVVSDHNPLTYLTNSVPHGAKLSR</sequence>
<dbReference type="InterPro" id="IPR043502">
    <property type="entry name" value="DNA/RNA_pol_sf"/>
</dbReference>
<evidence type="ECO:0000256" key="8">
    <source>
        <dbReference type="ARBA" id="ARBA00022842"/>
    </source>
</evidence>
<reference evidence="17 18" key="1">
    <citation type="journal article" date="2019" name="Sci. Rep.">
        <title>Orb-weaving spider Araneus ventricosus genome elucidates the spidroin gene catalogue.</title>
        <authorList>
            <person name="Kono N."/>
            <person name="Nakamura H."/>
            <person name="Ohtoshi R."/>
            <person name="Moran D.A.P."/>
            <person name="Shinohara A."/>
            <person name="Yoshida Y."/>
            <person name="Fujiwara M."/>
            <person name="Mori M."/>
            <person name="Tomita M."/>
            <person name="Arakawa K."/>
        </authorList>
    </citation>
    <scope>NUCLEOTIDE SEQUENCE [LARGE SCALE GENOMIC DNA]</scope>
</reference>
<dbReference type="OrthoDB" id="6484178at2759"/>
<evidence type="ECO:0000256" key="6">
    <source>
        <dbReference type="ARBA" id="ARBA00022750"/>
    </source>
</evidence>
<dbReference type="GO" id="GO:0006508">
    <property type="term" value="P:proteolysis"/>
    <property type="evidence" value="ECO:0007669"/>
    <property type="project" value="UniProtKB-KW"/>
</dbReference>
<dbReference type="PROSITE" id="PS50158">
    <property type="entry name" value="ZF_CCHC"/>
    <property type="match status" value="1"/>
</dbReference>
<dbReference type="FunFam" id="3.10.20.370:FF:000001">
    <property type="entry name" value="Retrovirus-related Pol polyprotein from transposon 17.6-like protein"/>
    <property type="match status" value="1"/>
</dbReference>
<feature type="region of interest" description="Disordered" evidence="15">
    <location>
        <begin position="529"/>
        <end position="550"/>
    </location>
</feature>
<evidence type="ECO:0000256" key="7">
    <source>
        <dbReference type="ARBA" id="ARBA00022759"/>
    </source>
</evidence>
<dbReference type="GO" id="GO:0004190">
    <property type="term" value="F:aspartic-type endopeptidase activity"/>
    <property type="evidence" value="ECO:0007669"/>
    <property type="project" value="UniProtKB-KW"/>
</dbReference>
<keyword evidence="14" id="KW-0479">Metal-binding</keyword>
<dbReference type="Pfam" id="PF17921">
    <property type="entry name" value="Integrase_H2C2"/>
    <property type="match status" value="1"/>
</dbReference>
<evidence type="ECO:0000256" key="11">
    <source>
        <dbReference type="ARBA" id="ARBA00022918"/>
    </source>
</evidence>
<evidence type="ECO:0000313" key="18">
    <source>
        <dbReference type="Proteomes" id="UP000499080"/>
    </source>
</evidence>
<keyword evidence="14" id="KW-0862">Zinc</keyword>
<dbReference type="InterPro" id="IPR021109">
    <property type="entry name" value="Peptidase_aspartic_dom_sf"/>
</dbReference>
<dbReference type="PROSITE" id="PS00141">
    <property type="entry name" value="ASP_PROTEASE"/>
    <property type="match status" value="1"/>
</dbReference>
<evidence type="ECO:0000256" key="1">
    <source>
        <dbReference type="ARBA" id="ARBA00012493"/>
    </source>
</evidence>
<evidence type="ECO:0000256" key="9">
    <source>
        <dbReference type="ARBA" id="ARBA00022884"/>
    </source>
</evidence>
<feature type="compositionally biased region" description="Basic and acidic residues" evidence="15">
    <location>
        <begin position="531"/>
        <end position="545"/>
    </location>
</feature>
<dbReference type="PANTHER" id="PTHR37984:SF5">
    <property type="entry name" value="PROTEIN NYNRIN-LIKE"/>
    <property type="match status" value="1"/>
</dbReference>
<evidence type="ECO:0000256" key="2">
    <source>
        <dbReference type="ARBA" id="ARBA00022670"/>
    </source>
</evidence>
<dbReference type="FunFam" id="1.10.340.70:FF:000001">
    <property type="entry name" value="Retrovirus-related Pol polyprotein from transposon gypsy-like Protein"/>
    <property type="match status" value="1"/>
</dbReference>
<evidence type="ECO:0000256" key="15">
    <source>
        <dbReference type="SAM" id="MobiDB-lite"/>
    </source>
</evidence>
<dbReference type="InterPro" id="IPR036875">
    <property type="entry name" value="Znf_CCHC_sf"/>
</dbReference>
<dbReference type="InterPro" id="IPR041588">
    <property type="entry name" value="Integrase_H2C2"/>
</dbReference>
<keyword evidence="10" id="KW-0229">DNA integration</keyword>
<dbReference type="GO" id="GO:0003677">
    <property type="term" value="F:DNA binding"/>
    <property type="evidence" value="ECO:0007669"/>
    <property type="project" value="UniProtKB-KW"/>
</dbReference>
<name>A0A4Y2LJ12_ARAVE</name>
<evidence type="ECO:0000256" key="12">
    <source>
        <dbReference type="ARBA" id="ARBA00023125"/>
    </source>
</evidence>
<keyword evidence="5" id="KW-0540">Nuclease</keyword>
<dbReference type="CDD" id="cd09274">
    <property type="entry name" value="RNase_HI_RT_Ty3"/>
    <property type="match status" value="1"/>
</dbReference>
<dbReference type="Pfam" id="PF17919">
    <property type="entry name" value="RT_RNaseH_2"/>
    <property type="match status" value="1"/>
</dbReference>
<dbReference type="SUPFAM" id="SSF56672">
    <property type="entry name" value="DNA/RNA polymerases"/>
    <property type="match status" value="1"/>
</dbReference>
<keyword evidence="7" id="KW-0255">Endonuclease</keyword>
<evidence type="ECO:0000256" key="3">
    <source>
        <dbReference type="ARBA" id="ARBA00022679"/>
    </source>
</evidence>
<dbReference type="InterPro" id="IPR041577">
    <property type="entry name" value="RT_RNaseH_2"/>
</dbReference>
<dbReference type="SUPFAM" id="SSF57756">
    <property type="entry name" value="Retrovirus zinc finger-like domains"/>
    <property type="match status" value="1"/>
</dbReference>
<evidence type="ECO:0000256" key="5">
    <source>
        <dbReference type="ARBA" id="ARBA00022722"/>
    </source>
</evidence>
<dbReference type="SMART" id="SM00343">
    <property type="entry name" value="ZnF_C2HC"/>
    <property type="match status" value="1"/>
</dbReference>
<keyword evidence="9" id="KW-0694">RNA-binding</keyword>
<dbReference type="GO" id="GO:0004519">
    <property type="term" value="F:endonuclease activity"/>
    <property type="evidence" value="ECO:0007669"/>
    <property type="project" value="UniProtKB-KW"/>
</dbReference>
<dbReference type="GO" id="GO:0003964">
    <property type="term" value="F:RNA-directed DNA polymerase activity"/>
    <property type="evidence" value="ECO:0007669"/>
    <property type="project" value="UniProtKB-KW"/>
</dbReference>
<keyword evidence="14" id="KW-0863">Zinc-finger</keyword>
<dbReference type="InterPro" id="IPR050951">
    <property type="entry name" value="Retrovirus_Pol_polyprotein"/>
</dbReference>
<evidence type="ECO:0000256" key="13">
    <source>
        <dbReference type="ARBA" id="ARBA00023268"/>
    </source>
</evidence>
<feature type="domain" description="CCHC-type" evidence="16">
    <location>
        <begin position="334"/>
        <end position="349"/>
    </location>
</feature>
<keyword evidence="11" id="KW-0695">RNA-directed DNA polymerase</keyword>
<organism evidence="17 18">
    <name type="scientific">Araneus ventricosus</name>
    <name type="common">Orbweaver spider</name>
    <name type="synonym">Epeira ventricosa</name>
    <dbReference type="NCBI Taxonomy" id="182803"/>
    <lineage>
        <taxon>Eukaryota</taxon>
        <taxon>Metazoa</taxon>
        <taxon>Ecdysozoa</taxon>
        <taxon>Arthropoda</taxon>
        <taxon>Chelicerata</taxon>
        <taxon>Arachnida</taxon>
        <taxon>Araneae</taxon>
        <taxon>Araneomorphae</taxon>
        <taxon>Entelegynae</taxon>
        <taxon>Araneoidea</taxon>
        <taxon>Araneidae</taxon>
        <taxon>Araneus</taxon>
    </lineage>
</organism>
<dbReference type="Gene3D" id="2.40.70.10">
    <property type="entry name" value="Acid Proteases"/>
    <property type="match status" value="1"/>
</dbReference>
<keyword evidence="5" id="KW-0378">Hydrolase</keyword>
<protein>
    <recommendedName>
        <fullName evidence="1">RNA-directed DNA polymerase</fullName>
        <ecNumber evidence="1">2.7.7.49</ecNumber>
    </recommendedName>
</protein>
<keyword evidence="12" id="KW-0238">DNA-binding</keyword>
<dbReference type="Gene3D" id="3.10.20.370">
    <property type="match status" value="1"/>
</dbReference>
<dbReference type="InterPro" id="IPR001969">
    <property type="entry name" value="Aspartic_peptidase_AS"/>
</dbReference>
<dbReference type="Proteomes" id="UP000499080">
    <property type="component" value="Unassembled WGS sequence"/>
</dbReference>
<keyword evidence="18" id="KW-1185">Reference proteome</keyword>
<dbReference type="EMBL" id="BGPR01005873">
    <property type="protein sequence ID" value="GBN14180.1"/>
    <property type="molecule type" value="Genomic_DNA"/>
</dbReference>
<comment type="caution">
    <text evidence="17">The sequence shown here is derived from an EMBL/GenBank/DDBJ whole genome shotgun (WGS) entry which is preliminary data.</text>
</comment>
<dbReference type="PANTHER" id="PTHR37984">
    <property type="entry name" value="PROTEIN CBG26694"/>
    <property type="match status" value="1"/>
</dbReference>
<keyword evidence="13" id="KW-0511">Multifunctional enzyme</keyword>
<dbReference type="FunFam" id="3.30.70.270:FF:000020">
    <property type="entry name" value="Transposon Tf2-6 polyprotein-like Protein"/>
    <property type="match status" value="1"/>
</dbReference>
<gene>
    <name evidence="17" type="primary">pol_1042</name>
    <name evidence="17" type="ORF">AVEN_119975_1</name>
</gene>
<dbReference type="GO" id="GO:0003723">
    <property type="term" value="F:RNA binding"/>
    <property type="evidence" value="ECO:0007669"/>
    <property type="project" value="UniProtKB-KW"/>
</dbReference>
<proteinExistence type="predicted"/>
<evidence type="ECO:0000256" key="10">
    <source>
        <dbReference type="ARBA" id="ARBA00022908"/>
    </source>
</evidence>
<dbReference type="Gene3D" id="1.10.340.70">
    <property type="match status" value="1"/>
</dbReference>
<dbReference type="EC" id="2.7.7.49" evidence="1"/>
<keyword evidence="4" id="KW-0548">Nucleotidyltransferase</keyword>
<dbReference type="AlphaFoldDB" id="A0A4Y2LJ12"/>
<evidence type="ECO:0000256" key="14">
    <source>
        <dbReference type="PROSITE-ProRule" id="PRU00047"/>
    </source>
</evidence>
<evidence type="ECO:0000256" key="4">
    <source>
        <dbReference type="ARBA" id="ARBA00022695"/>
    </source>
</evidence>
<dbReference type="InterPro" id="IPR043128">
    <property type="entry name" value="Rev_trsase/Diguanyl_cyclase"/>
</dbReference>